<evidence type="ECO:0000256" key="18">
    <source>
        <dbReference type="ARBA" id="ARBA00030800"/>
    </source>
</evidence>
<feature type="transmembrane region" description="Helical" evidence="19">
    <location>
        <begin position="92"/>
        <end position="108"/>
    </location>
</feature>
<keyword evidence="19" id="KW-0472">Membrane</keyword>
<keyword evidence="10" id="KW-0479">Metal-binding</keyword>
<dbReference type="GO" id="GO:0046983">
    <property type="term" value="F:protein dimerization activity"/>
    <property type="evidence" value="ECO:0007669"/>
    <property type="project" value="InterPro"/>
</dbReference>
<keyword evidence="19" id="KW-0812">Transmembrane</keyword>
<evidence type="ECO:0000256" key="16">
    <source>
        <dbReference type="ARBA" id="ARBA00023014"/>
    </source>
</evidence>
<evidence type="ECO:0000256" key="17">
    <source>
        <dbReference type="ARBA" id="ARBA00024827"/>
    </source>
</evidence>
<comment type="function">
    <text evidence="17">Member of the two-component regulatory system NreB/NreC involved in the control of dissimilatory nitrate/nitrite reduction in response to oxygen. NreB functions as a direct oxygen sensor histidine kinase which is autophosphorylated, in the absence of oxygen, probably at the conserved histidine residue, and transfers its phosphate group probably to a conserved aspartate residue of NreC. NreB/NreC activates the expression of the nitrate (narGHJI) and nitrite (nir) reductase operons, as well as the putative nitrate transporter gene narT.</text>
</comment>
<evidence type="ECO:0000256" key="2">
    <source>
        <dbReference type="ARBA" id="ARBA00001966"/>
    </source>
</evidence>
<organism evidence="21 22">
    <name type="scientific">Leekyejoonella antrihumi</name>
    <dbReference type="NCBI Taxonomy" id="1660198"/>
    <lineage>
        <taxon>Bacteria</taxon>
        <taxon>Bacillati</taxon>
        <taxon>Actinomycetota</taxon>
        <taxon>Actinomycetes</taxon>
        <taxon>Micrococcales</taxon>
        <taxon>Dermacoccaceae</taxon>
        <taxon>Leekyejoonella</taxon>
    </lineage>
</organism>
<dbReference type="GO" id="GO:0016020">
    <property type="term" value="C:membrane"/>
    <property type="evidence" value="ECO:0007669"/>
    <property type="project" value="InterPro"/>
</dbReference>
<dbReference type="RefSeq" id="WP_146316168.1">
    <property type="nucleotide sequence ID" value="NZ_VCQV01000008.1"/>
</dbReference>
<dbReference type="InterPro" id="IPR011712">
    <property type="entry name" value="Sig_transdc_His_kin_sub3_dim/P"/>
</dbReference>
<reference evidence="21 22" key="2">
    <citation type="submission" date="2019-08" db="EMBL/GenBank/DDBJ databases">
        <title>Jejuicoccus antrihumi gen. nov., sp. nov., a new member of the family Dermacoccaceae isolated from a cave.</title>
        <authorList>
            <person name="Schumann P."/>
            <person name="Kim I.S."/>
        </authorList>
    </citation>
    <scope>NUCLEOTIDE SEQUENCE [LARGE SCALE GENOMIC DNA]</scope>
    <source>
        <strain evidence="21 22">C5-26</strain>
    </source>
</reference>
<dbReference type="GO" id="GO:0051539">
    <property type="term" value="F:4 iron, 4 sulfur cluster binding"/>
    <property type="evidence" value="ECO:0007669"/>
    <property type="project" value="UniProtKB-KW"/>
</dbReference>
<protein>
    <recommendedName>
        <fullName evidence="5">Oxygen sensor histidine kinase NreB</fullName>
        <ecNumber evidence="4">2.7.13.3</ecNumber>
    </recommendedName>
    <alternativeName>
        <fullName evidence="18">Nitrogen regulation protein B</fullName>
    </alternativeName>
</protein>
<feature type="transmembrane region" description="Helical" evidence="19">
    <location>
        <begin position="21"/>
        <end position="40"/>
    </location>
</feature>
<dbReference type="Pfam" id="PF07730">
    <property type="entry name" value="HisKA_3"/>
    <property type="match status" value="1"/>
</dbReference>
<evidence type="ECO:0000256" key="8">
    <source>
        <dbReference type="ARBA" id="ARBA00022553"/>
    </source>
</evidence>
<evidence type="ECO:0000259" key="20">
    <source>
        <dbReference type="PROSITE" id="PS50109"/>
    </source>
</evidence>
<dbReference type="PROSITE" id="PS50109">
    <property type="entry name" value="HIS_KIN"/>
    <property type="match status" value="1"/>
</dbReference>
<comment type="subcellular location">
    <subcellularLocation>
        <location evidence="3">Cytoplasm</location>
    </subcellularLocation>
</comment>
<dbReference type="PRINTS" id="PR00344">
    <property type="entry name" value="BCTRLSENSOR"/>
</dbReference>
<evidence type="ECO:0000256" key="15">
    <source>
        <dbReference type="ARBA" id="ARBA00023012"/>
    </source>
</evidence>
<name>A0A563E3D4_9MICO</name>
<keyword evidence="8" id="KW-0597">Phosphoprotein</keyword>
<dbReference type="PANTHER" id="PTHR24421">
    <property type="entry name" value="NITRATE/NITRITE SENSOR PROTEIN NARX-RELATED"/>
    <property type="match status" value="1"/>
</dbReference>
<keyword evidence="11" id="KW-0547">Nucleotide-binding</keyword>
<comment type="cofactor">
    <cofactor evidence="2">
        <name>[4Fe-4S] cluster</name>
        <dbReference type="ChEBI" id="CHEBI:49883"/>
    </cofactor>
</comment>
<dbReference type="GO" id="GO:0005524">
    <property type="term" value="F:ATP binding"/>
    <property type="evidence" value="ECO:0007669"/>
    <property type="project" value="UniProtKB-KW"/>
</dbReference>
<keyword evidence="13" id="KW-0067">ATP-binding</keyword>
<keyword evidence="12 21" id="KW-0418">Kinase</keyword>
<evidence type="ECO:0000256" key="9">
    <source>
        <dbReference type="ARBA" id="ARBA00022679"/>
    </source>
</evidence>
<evidence type="ECO:0000256" key="11">
    <source>
        <dbReference type="ARBA" id="ARBA00022741"/>
    </source>
</evidence>
<feature type="domain" description="Histidine kinase" evidence="20">
    <location>
        <begin position="301"/>
        <end position="387"/>
    </location>
</feature>
<dbReference type="InterPro" id="IPR036890">
    <property type="entry name" value="HATPase_C_sf"/>
</dbReference>
<evidence type="ECO:0000313" key="21">
    <source>
        <dbReference type="EMBL" id="TWP36925.1"/>
    </source>
</evidence>
<evidence type="ECO:0000256" key="10">
    <source>
        <dbReference type="ARBA" id="ARBA00022723"/>
    </source>
</evidence>
<dbReference type="GO" id="GO:0000155">
    <property type="term" value="F:phosphorelay sensor kinase activity"/>
    <property type="evidence" value="ECO:0007669"/>
    <property type="project" value="InterPro"/>
</dbReference>
<dbReference type="PANTHER" id="PTHR24421:SF10">
    <property type="entry name" value="NITRATE_NITRITE SENSOR PROTEIN NARQ"/>
    <property type="match status" value="1"/>
</dbReference>
<reference evidence="21 22" key="1">
    <citation type="submission" date="2019-05" db="EMBL/GenBank/DDBJ databases">
        <authorList>
            <person name="Lee S.D."/>
        </authorList>
    </citation>
    <scope>NUCLEOTIDE SEQUENCE [LARGE SCALE GENOMIC DNA]</scope>
    <source>
        <strain evidence="21 22">C5-26</strain>
    </source>
</reference>
<keyword evidence="15" id="KW-0902">Two-component regulatory system</keyword>
<feature type="transmembrane region" description="Helical" evidence="19">
    <location>
        <begin position="115"/>
        <end position="132"/>
    </location>
</feature>
<dbReference type="InterPro" id="IPR005467">
    <property type="entry name" value="His_kinase_dom"/>
</dbReference>
<dbReference type="Proteomes" id="UP000320244">
    <property type="component" value="Unassembled WGS sequence"/>
</dbReference>
<comment type="caution">
    <text evidence="21">The sequence shown here is derived from an EMBL/GenBank/DDBJ whole genome shotgun (WGS) entry which is preliminary data.</text>
</comment>
<dbReference type="InterPro" id="IPR004358">
    <property type="entry name" value="Sig_transdc_His_kin-like_C"/>
</dbReference>
<dbReference type="SMART" id="SM00387">
    <property type="entry name" value="HATPase_c"/>
    <property type="match status" value="1"/>
</dbReference>
<evidence type="ECO:0000256" key="14">
    <source>
        <dbReference type="ARBA" id="ARBA00023004"/>
    </source>
</evidence>
<dbReference type="SUPFAM" id="SSF55874">
    <property type="entry name" value="ATPase domain of HSP90 chaperone/DNA topoisomerase II/histidine kinase"/>
    <property type="match status" value="1"/>
</dbReference>
<comment type="catalytic activity">
    <reaction evidence="1">
        <text>ATP + protein L-histidine = ADP + protein N-phospho-L-histidine.</text>
        <dbReference type="EC" id="2.7.13.3"/>
    </reaction>
</comment>
<evidence type="ECO:0000256" key="1">
    <source>
        <dbReference type="ARBA" id="ARBA00000085"/>
    </source>
</evidence>
<evidence type="ECO:0000256" key="12">
    <source>
        <dbReference type="ARBA" id="ARBA00022777"/>
    </source>
</evidence>
<dbReference type="Gene3D" id="1.20.5.1930">
    <property type="match status" value="1"/>
</dbReference>
<dbReference type="OrthoDB" id="227596at2"/>
<evidence type="ECO:0000256" key="5">
    <source>
        <dbReference type="ARBA" id="ARBA00017322"/>
    </source>
</evidence>
<accession>A0A563E3D4</accession>
<keyword evidence="9" id="KW-0808">Transferase</keyword>
<dbReference type="GO" id="GO:0046872">
    <property type="term" value="F:metal ion binding"/>
    <property type="evidence" value="ECO:0007669"/>
    <property type="project" value="UniProtKB-KW"/>
</dbReference>
<evidence type="ECO:0000256" key="19">
    <source>
        <dbReference type="SAM" id="Phobius"/>
    </source>
</evidence>
<dbReference type="CDD" id="cd16917">
    <property type="entry name" value="HATPase_UhpB-NarQ-NarX-like"/>
    <property type="match status" value="1"/>
</dbReference>
<keyword evidence="7" id="KW-0963">Cytoplasm</keyword>
<keyword evidence="6" id="KW-0004">4Fe-4S</keyword>
<keyword evidence="14" id="KW-0408">Iron</keyword>
<feature type="transmembrane region" description="Helical" evidence="19">
    <location>
        <begin position="138"/>
        <end position="160"/>
    </location>
</feature>
<feature type="transmembrane region" description="Helical" evidence="19">
    <location>
        <begin position="69"/>
        <end position="86"/>
    </location>
</feature>
<keyword evidence="16" id="KW-0411">Iron-sulfur</keyword>
<keyword evidence="22" id="KW-1185">Reference proteome</keyword>
<dbReference type="AlphaFoldDB" id="A0A563E3D4"/>
<dbReference type="Gene3D" id="3.30.565.10">
    <property type="entry name" value="Histidine kinase-like ATPase, C-terminal domain"/>
    <property type="match status" value="1"/>
</dbReference>
<evidence type="ECO:0000256" key="3">
    <source>
        <dbReference type="ARBA" id="ARBA00004496"/>
    </source>
</evidence>
<evidence type="ECO:0000313" key="22">
    <source>
        <dbReference type="Proteomes" id="UP000320244"/>
    </source>
</evidence>
<dbReference type="GO" id="GO:0005737">
    <property type="term" value="C:cytoplasm"/>
    <property type="evidence" value="ECO:0007669"/>
    <property type="project" value="UniProtKB-SubCell"/>
</dbReference>
<keyword evidence="19" id="KW-1133">Transmembrane helix</keyword>
<dbReference type="InterPro" id="IPR003594">
    <property type="entry name" value="HATPase_dom"/>
</dbReference>
<sequence length="388" mass="41272">MNTAAPALRAHHTARLLHAELTLAGAVTAVTVTGIWFEIAGASRPVAIPAGAYVIGVVAAAALLLRRRWPVWAGVAVLVLVAVYHFSGYPGGAPAIALFVALYFIGACDPPVRSFLIGLVVIAGWLVIPSLPPSALPWYSWATLGPAIGMVQFVVLGAVAGQVRRGHERTLETEQARMRERITQERLGMARELHDVIAHTVSAISVQSGLALDVFEDDPQKAHQAIVRIRALAKQAMPELRRTLQLLRDDTQTAPALAPQPGLAQLDELLNQARDADLHVETDITLPATELSSFVQLTAYRIVQEALTNVIRHAEATTVTVAIRANEEWLTVSVADNGHGPDQADESGVGLGLIGMRERAQSAGGTMSTGVRRGGGFVITAELPATAQ</sequence>
<evidence type="ECO:0000256" key="4">
    <source>
        <dbReference type="ARBA" id="ARBA00012438"/>
    </source>
</evidence>
<evidence type="ECO:0000256" key="7">
    <source>
        <dbReference type="ARBA" id="ARBA00022490"/>
    </source>
</evidence>
<proteinExistence type="predicted"/>
<dbReference type="InterPro" id="IPR050482">
    <property type="entry name" value="Sensor_HK_TwoCompSys"/>
</dbReference>
<dbReference type="EC" id="2.7.13.3" evidence="4"/>
<evidence type="ECO:0000256" key="13">
    <source>
        <dbReference type="ARBA" id="ARBA00022840"/>
    </source>
</evidence>
<dbReference type="EMBL" id="VCQV01000008">
    <property type="protein sequence ID" value="TWP36925.1"/>
    <property type="molecule type" value="Genomic_DNA"/>
</dbReference>
<dbReference type="Pfam" id="PF02518">
    <property type="entry name" value="HATPase_c"/>
    <property type="match status" value="1"/>
</dbReference>
<gene>
    <name evidence="21" type="ORF">FGL98_07610</name>
</gene>
<feature type="transmembrane region" description="Helical" evidence="19">
    <location>
        <begin position="46"/>
        <end position="64"/>
    </location>
</feature>
<evidence type="ECO:0000256" key="6">
    <source>
        <dbReference type="ARBA" id="ARBA00022485"/>
    </source>
</evidence>